<protein>
    <submittedName>
        <fullName evidence="9">ABC transporter ATP-binding protein</fullName>
    </submittedName>
    <submittedName>
        <fullName evidence="8">High-affinity branched-chain amino acid transport ATP-binding protein LivF</fullName>
    </submittedName>
</protein>
<dbReference type="PANTHER" id="PTHR43820">
    <property type="entry name" value="HIGH-AFFINITY BRANCHED-CHAIN AMINO ACID TRANSPORT ATP-BINDING PROTEIN LIVF"/>
    <property type="match status" value="1"/>
</dbReference>
<dbReference type="Proteomes" id="UP000515291">
    <property type="component" value="Chromosome"/>
</dbReference>
<evidence type="ECO:0000259" key="7">
    <source>
        <dbReference type="PROSITE" id="PS50893"/>
    </source>
</evidence>
<gene>
    <name evidence="8" type="primary">livF_4</name>
    <name evidence="9" type="synonym">livF</name>
    <name evidence="9" type="ORF">A4A58_03095</name>
    <name evidence="10" type="ORF">HB776_22235</name>
    <name evidence="8" type="ORF">PROKKA_00626</name>
</gene>
<reference evidence="9 11" key="2">
    <citation type="submission" date="2016-03" db="EMBL/GenBank/DDBJ databases">
        <title>Microsymbionts genomes from the relict species Vavilovia formosa (Stev.) Fed.</title>
        <authorList>
            <person name="Kopat V."/>
            <person name="Chirak E."/>
            <person name="Kimeklis A."/>
            <person name="Andronov E."/>
        </authorList>
    </citation>
    <scope>NUCLEOTIDE SEQUENCE [LARGE SCALE GENOMIC DNA]</scope>
    <source>
        <strain evidence="9 11">Vaf07</strain>
    </source>
</reference>
<evidence type="ECO:0000256" key="2">
    <source>
        <dbReference type="ARBA" id="ARBA00022448"/>
    </source>
</evidence>
<dbReference type="OrthoDB" id="9776369at2"/>
<reference evidence="10" key="4">
    <citation type="journal article" date="2020" name="Mol. Plant Microbe Interact.">
        <title>Complete genome sequences of four natural Pseudomonas isolates that catabolize a wide range of aromatic compounds relevant to lignin valorization.</title>
        <authorList>
            <person name="Hatmaker E.A."/>
            <person name="Presle G."/>
            <person name="Cannon O."/>
            <person name="Guss A.M."/>
            <person name="Elkins J.G."/>
        </authorList>
    </citation>
    <scope>NUCLEOTIDE SEQUENCE</scope>
    <source>
        <strain evidence="10">581</strain>
    </source>
</reference>
<keyword evidence="3" id="KW-0547">Nucleotide-binding</keyword>
<evidence type="ECO:0000256" key="4">
    <source>
        <dbReference type="ARBA" id="ARBA00022840"/>
    </source>
</evidence>
<evidence type="ECO:0000313" key="10">
    <source>
        <dbReference type="EMBL" id="QND73614.1"/>
    </source>
</evidence>
<dbReference type="SMART" id="SM00382">
    <property type="entry name" value="AAA"/>
    <property type="match status" value="1"/>
</dbReference>
<comment type="similarity">
    <text evidence="1">Belongs to the ABC transporter superfamily.</text>
</comment>
<dbReference type="InterPro" id="IPR003593">
    <property type="entry name" value="AAA+_ATPase"/>
</dbReference>
<dbReference type="KEGG" id="trb:HB776_22235"/>
<evidence type="ECO:0000313" key="12">
    <source>
        <dbReference type="Proteomes" id="UP000515291"/>
    </source>
</evidence>
<dbReference type="GO" id="GO:0016887">
    <property type="term" value="F:ATP hydrolysis activity"/>
    <property type="evidence" value="ECO:0007669"/>
    <property type="project" value="InterPro"/>
</dbReference>
<name>A0A109ZY71_9BRAD</name>
<dbReference type="GO" id="GO:0015658">
    <property type="term" value="F:branched-chain amino acid transmembrane transporter activity"/>
    <property type="evidence" value="ECO:0007669"/>
    <property type="project" value="TreeGrafter"/>
</dbReference>
<feature type="domain" description="ABC transporter" evidence="7">
    <location>
        <begin position="8"/>
        <end position="240"/>
    </location>
</feature>
<dbReference type="EMBL" id="KT955714">
    <property type="protein sequence ID" value="AMH39439.1"/>
    <property type="molecule type" value="Genomic_DNA"/>
</dbReference>
<dbReference type="PROSITE" id="PS50893">
    <property type="entry name" value="ABC_TRANSPORTER_2"/>
    <property type="match status" value="1"/>
</dbReference>
<dbReference type="EMBL" id="LVYV01000001">
    <property type="protein sequence ID" value="KZD25430.1"/>
    <property type="molecule type" value="Genomic_DNA"/>
</dbReference>
<dbReference type="CDD" id="cd03224">
    <property type="entry name" value="ABC_TM1139_LivF_branched"/>
    <property type="match status" value="1"/>
</dbReference>
<dbReference type="GO" id="GO:0005524">
    <property type="term" value="F:ATP binding"/>
    <property type="evidence" value="ECO:0007669"/>
    <property type="project" value="UniProtKB-KW"/>
</dbReference>
<dbReference type="Proteomes" id="UP000076574">
    <property type="component" value="Unassembled WGS sequence"/>
</dbReference>
<dbReference type="SUPFAM" id="SSF52540">
    <property type="entry name" value="P-loop containing nucleoside triphosphate hydrolases"/>
    <property type="match status" value="1"/>
</dbReference>
<accession>A0A109ZY71</accession>
<organism evidence="8">
    <name type="scientific">Tardiphaga robiniae</name>
    <dbReference type="NCBI Taxonomy" id="943830"/>
    <lineage>
        <taxon>Bacteria</taxon>
        <taxon>Pseudomonadati</taxon>
        <taxon>Pseudomonadota</taxon>
        <taxon>Alphaproteobacteria</taxon>
        <taxon>Hyphomicrobiales</taxon>
        <taxon>Nitrobacteraceae</taxon>
        <taxon>Tardiphaga</taxon>
    </lineage>
</organism>
<evidence type="ECO:0000313" key="11">
    <source>
        <dbReference type="Proteomes" id="UP000076574"/>
    </source>
</evidence>
<dbReference type="InterPro" id="IPR052156">
    <property type="entry name" value="BCAA_Transport_ATP-bd_LivF"/>
</dbReference>
<dbReference type="RefSeq" id="WP_068729680.1">
    <property type="nucleotide sequence ID" value="NZ_CP050292.1"/>
</dbReference>
<keyword evidence="11" id="KW-1185">Reference proteome</keyword>
<dbReference type="InterPro" id="IPR003439">
    <property type="entry name" value="ABC_transporter-like_ATP-bd"/>
</dbReference>
<dbReference type="Gene3D" id="3.40.50.300">
    <property type="entry name" value="P-loop containing nucleotide triphosphate hydrolases"/>
    <property type="match status" value="1"/>
</dbReference>
<dbReference type="InterPro" id="IPR017871">
    <property type="entry name" value="ABC_transporter-like_CS"/>
</dbReference>
<dbReference type="STRING" id="943830.A4A58_03095"/>
<sequence>MSASQPLLEIKGLNAGYGEIEVLHGIDLQMFEGEFVCIIGANTAGKSTILRAISRLVPHVTGTLRFAGNDLSSRASHDIPTLGIAHVPEGRHVFSDMMVEENLMLGAFTARHAKDLSSRMEGIFELFPRLRERRGQLAGTLSGGEQQMVAVGRALMLQPKLLLLDEPSHGLAPKVVEEMHDAFTKIHSRGTSILLVEQNVGLALDVATRGYVLESGRIALQGTSAELNENPAVRAAYLGI</sequence>
<dbReference type="InterPro" id="IPR027417">
    <property type="entry name" value="P-loop_NTPase"/>
</dbReference>
<reference evidence="12" key="3">
    <citation type="journal article" date="2020" name="Mol. Plant Microbe">
        <title>Rhizobial microsymbionts of the narrowly endemic Oxytropis species growing in Kamchatka are characterized by significant genetic diversity and possess a set of genes that are associated with T3SS and T6SS secretion systems and can affect the development of symbiosis.</title>
        <authorList>
            <person name="Safronova V."/>
            <person name="Guro P."/>
            <person name="Sazanova A."/>
            <person name="Kuznetsova I."/>
            <person name="Belimov A."/>
            <person name="Yakubov V."/>
            <person name="Chirak E."/>
            <person name="Afonin A."/>
            <person name="Gogolev Y."/>
            <person name="Andronov E."/>
            <person name="Tikhonovich I."/>
        </authorList>
    </citation>
    <scope>NUCLEOTIDE SEQUENCE [LARGE SCALE GENOMIC DNA]</scope>
    <source>
        <strain evidence="12">581</strain>
    </source>
</reference>
<evidence type="ECO:0000256" key="6">
    <source>
        <dbReference type="ARBA" id="ARBA00024722"/>
    </source>
</evidence>
<proteinExistence type="inferred from homology"/>
<evidence type="ECO:0000313" key="8">
    <source>
        <dbReference type="EMBL" id="AMH39439.1"/>
    </source>
</evidence>
<dbReference type="Pfam" id="PF00005">
    <property type="entry name" value="ABC_tran"/>
    <property type="match status" value="1"/>
</dbReference>
<keyword evidence="4 8" id="KW-0067">ATP-binding</keyword>
<evidence type="ECO:0000313" key="9">
    <source>
        <dbReference type="EMBL" id="KZD25430.1"/>
    </source>
</evidence>
<keyword evidence="2" id="KW-0813">Transport</keyword>
<dbReference type="AlphaFoldDB" id="A0A109ZY71"/>
<dbReference type="PROSITE" id="PS00211">
    <property type="entry name" value="ABC_TRANSPORTER_1"/>
    <property type="match status" value="1"/>
</dbReference>
<dbReference type="EMBL" id="CP050292">
    <property type="protein sequence ID" value="QND73614.1"/>
    <property type="molecule type" value="Genomic_DNA"/>
</dbReference>
<keyword evidence="5" id="KW-0029">Amino-acid transport</keyword>
<evidence type="ECO:0000256" key="1">
    <source>
        <dbReference type="ARBA" id="ARBA00005417"/>
    </source>
</evidence>
<dbReference type="PANTHER" id="PTHR43820:SF4">
    <property type="entry name" value="HIGH-AFFINITY BRANCHED-CHAIN AMINO ACID TRANSPORT ATP-BINDING PROTEIN LIVF"/>
    <property type="match status" value="1"/>
</dbReference>
<reference evidence="8" key="1">
    <citation type="submission" date="2015-10" db="EMBL/GenBank/DDBJ databases">
        <title>Evolution marks in rhizobial microsymbionts genomes from the relict species Vavilovia formosa (Stev.) Fed.</title>
        <authorList>
            <person name="Kopat V."/>
        </authorList>
    </citation>
    <scope>NUCLEOTIDE SEQUENCE</scope>
    <source>
        <strain evidence="8">Vaf-07</strain>
    </source>
</reference>
<evidence type="ECO:0000256" key="3">
    <source>
        <dbReference type="ARBA" id="ARBA00022741"/>
    </source>
</evidence>
<dbReference type="GO" id="GO:0015807">
    <property type="term" value="P:L-amino acid transport"/>
    <property type="evidence" value="ECO:0007669"/>
    <property type="project" value="TreeGrafter"/>
</dbReference>
<evidence type="ECO:0000256" key="5">
    <source>
        <dbReference type="ARBA" id="ARBA00022970"/>
    </source>
</evidence>
<comment type="function">
    <text evidence="6">Involved in beta-(1--&gt;2)glucan export. Transmembrane domains (TMD) form a pore in the inner membrane and the ATP-binding domain (NBD) is responsible for energy generation.</text>
</comment>